<keyword evidence="2" id="KW-1185">Reference proteome</keyword>
<organism evidence="1 2">
    <name type="scientific">Lachnellula subtilissima</name>
    <dbReference type="NCBI Taxonomy" id="602034"/>
    <lineage>
        <taxon>Eukaryota</taxon>
        <taxon>Fungi</taxon>
        <taxon>Dikarya</taxon>
        <taxon>Ascomycota</taxon>
        <taxon>Pezizomycotina</taxon>
        <taxon>Leotiomycetes</taxon>
        <taxon>Helotiales</taxon>
        <taxon>Lachnaceae</taxon>
        <taxon>Lachnellula</taxon>
    </lineage>
</organism>
<gene>
    <name evidence="1" type="ORF">LSUB1_G001253</name>
</gene>
<evidence type="ECO:0000313" key="1">
    <source>
        <dbReference type="EMBL" id="TVY43765.1"/>
    </source>
</evidence>
<dbReference type="EMBL" id="QGMJ01000057">
    <property type="protein sequence ID" value="TVY43765.1"/>
    <property type="molecule type" value="Genomic_DNA"/>
</dbReference>
<protein>
    <submittedName>
        <fullName evidence="1">Uncharacterized protein</fullName>
    </submittedName>
</protein>
<evidence type="ECO:0000313" key="2">
    <source>
        <dbReference type="Proteomes" id="UP000462212"/>
    </source>
</evidence>
<reference evidence="1 2" key="1">
    <citation type="submission" date="2018-05" db="EMBL/GenBank/DDBJ databases">
        <title>Genome sequencing and assembly of the regulated plant pathogen Lachnellula willkommii and related sister species for the development of diagnostic species identification markers.</title>
        <authorList>
            <person name="Giroux E."/>
            <person name="Bilodeau G."/>
        </authorList>
    </citation>
    <scope>NUCLEOTIDE SEQUENCE [LARGE SCALE GENOMIC DNA]</scope>
    <source>
        <strain evidence="1 2">CBS 197.66</strain>
    </source>
</reference>
<accession>A0A8H8RZI3</accession>
<dbReference type="Proteomes" id="UP000462212">
    <property type="component" value="Unassembled WGS sequence"/>
</dbReference>
<proteinExistence type="predicted"/>
<comment type="caution">
    <text evidence="1">The sequence shown here is derived from an EMBL/GenBank/DDBJ whole genome shotgun (WGS) entry which is preliminary data.</text>
</comment>
<sequence>MASIYNILVNLGNALFALCQYLYKTISNTLFKKSPRTIDMAQQFEKQASPQSTEATLYQPSVEDVLQVKQSLFKELHLPIELVEVVIDVAEYWPHTTSVTTNDADHPISVRSGANFENQFLLRTFPLGYVPNGDNPTTLIGIGTHSDDHITLDKAVKSSDAPKPWPPSLDVQDDDTKELLERWTAVSMSRGTPCRKIVFTLKSHDQGWGGSTADKGTYRGSYSWFDVGLERISASRAELMKIEAPERTEESVPLPEFLPLTDTKSQEKTIQATNPVICSLRTILPRTFPKHPSSEDYQFEHALLPQQNCLQKNLTAQGEAHDHVVTWSCDDNILPESVDGTELEKQGRGRETATGQFVKDMKVGDVVTVWAKARFPGWVNVVEQVKVEVYWAV</sequence>
<name>A0A8H8RZI3_9HELO</name>
<dbReference type="OrthoDB" id="66095at2759"/>
<dbReference type="AlphaFoldDB" id="A0A8H8RZI3"/>